<comment type="caution">
    <text evidence="8">The sequence shown here is derived from an EMBL/GenBank/DDBJ whole genome shotgun (WGS) entry which is preliminary data.</text>
</comment>
<reference evidence="8 9" key="1">
    <citation type="journal article" date="2014" name="Nature">
        <title>Sequential evolution of bacterial morphology by co-option of a developmental regulator.</title>
        <authorList>
            <person name="Jiang C."/>
            <person name="Brown P.J."/>
            <person name="Ducret A."/>
            <person name="Brun Y.V."/>
        </authorList>
    </citation>
    <scope>NUCLEOTIDE SEQUENCE [LARGE SCALE GENOMIC DNA]</scope>
    <source>
        <strain evidence="8 9">DSM 16100</strain>
    </source>
</reference>
<comment type="subcellular location">
    <subcellularLocation>
        <location evidence="1">Cell membrane</location>
        <topology evidence="1">Multi-pass membrane protein</topology>
    </subcellularLocation>
</comment>
<keyword evidence="5 6" id="KW-0472">Membrane</keyword>
<organism evidence="8 9">
    <name type="scientific">Asticcacaulis benevestitus DSM 16100 = ATCC BAA-896</name>
    <dbReference type="NCBI Taxonomy" id="1121022"/>
    <lineage>
        <taxon>Bacteria</taxon>
        <taxon>Pseudomonadati</taxon>
        <taxon>Pseudomonadota</taxon>
        <taxon>Alphaproteobacteria</taxon>
        <taxon>Caulobacterales</taxon>
        <taxon>Caulobacteraceae</taxon>
        <taxon>Asticcacaulis</taxon>
    </lineage>
</organism>
<evidence type="ECO:0000313" key="8">
    <source>
        <dbReference type="EMBL" id="ESQ81896.1"/>
    </source>
</evidence>
<gene>
    <name evidence="8" type="ORF">ABENE_21410</name>
</gene>
<feature type="transmembrane region" description="Helical" evidence="6">
    <location>
        <begin position="112"/>
        <end position="132"/>
    </location>
</feature>
<sequence>MTQSKVPSSQTTEVEVKASAAVKVWDPLVRLFHWTIVGGFFLNRFVFTDNRLVHRYIGYAIVCAILMRLIWGFVGTRYARFSSFVPNLRQLLTYLGKLMRGQEPRYLSHNPAGAVMMLALVVLMLGLGVTGWMSELDAFWGAEWLENLHELLANTVLGLAVLHVVAAVIESVRHKENLIKSMITGFKRSPKGTDIDHEHTSHRG</sequence>
<dbReference type="EMBL" id="AWGB01000082">
    <property type="protein sequence ID" value="ESQ81896.1"/>
    <property type="molecule type" value="Genomic_DNA"/>
</dbReference>
<dbReference type="SUPFAM" id="SSF81342">
    <property type="entry name" value="Transmembrane di-heme cytochromes"/>
    <property type="match status" value="1"/>
</dbReference>
<evidence type="ECO:0000256" key="2">
    <source>
        <dbReference type="ARBA" id="ARBA00022475"/>
    </source>
</evidence>
<feature type="transmembrane region" description="Helical" evidence="6">
    <location>
        <begin position="56"/>
        <end position="74"/>
    </location>
</feature>
<keyword evidence="3 6" id="KW-0812">Transmembrane</keyword>
<dbReference type="Proteomes" id="UP000017837">
    <property type="component" value="Unassembled WGS sequence"/>
</dbReference>
<keyword evidence="4 6" id="KW-1133">Transmembrane helix</keyword>
<dbReference type="OrthoDB" id="196472at2"/>
<evidence type="ECO:0000256" key="4">
    <source>
        <dbReference type="ARBA" id="ARBA00022989"/>
    </source>
</evidence>
<dbReference type="GO" id="GO:0009055">
    <property type="term" value="F:electron transfer activity"/>
    <property type="evidence" value="ECO:0007669"/>
    <property type="project" value="InterPro"/>
</dbReference>
<dbReference type="InterPro" id="IPR011577">
    <property type="entry name" value="Cyt_b561_bac/Ni-Hgenase"/>
</dbReference>
<dbReference type="PANTHER" id="PTHR30485">
    <property type="entry name" value="NI/FE-HYDROGENASE 1 B-TYPE CYTOCHROME SUBUNIT"/>
    <property type="match status" value="1"/>
</dbReference>
<dbReference type="Gene3D" id="1.20.950.20">
    <property type="entry name" value="Transmembrane di-heme cytochromes, Chain C"/>
    <property type="match status" value="1"/>
</dbReference>
<evidence type="ECO:0000256" key="6">
    <source>
        <dbReference type="SAM" id="Phobius"/>
    </source>
</evidence>
<dbReference type="AlphaFoldDB" id="V4P179"/>
<dbReference type="InterPro" id="IPR016174">
    <property type="entry name" value="Di-haem_cyt_TM"/>
</dbReference>
<dbReference type="PATRIC" id="fig|1121022.4.peg.4386"/>
<protein>
    <recommendedName>
        <fullName evidence="7">Cytochrome b561 bacterial/Ni-hydrogenase domain-containing protein</fullName>
    </recommendedName>
</protein>
<evidence type="ECO:0000259" key="7">
    <source>
        <dbReference type="Pfam" id="PF01292"/>
    </source>
</evidence>
<keyword evidence="9" id="KW-1185">Reference proteome</keyword>
<dbReference type="GO" id="GO:0022904">
    <property type="term" value="P:respiratory electron transport chain"/>
    <property type="evidence" value="ECO:0007669"/>
    <property type="project" value="InterPro"/>
</dbReference>
<dbReference type="GO" id="GO:0005886">
    <property type="term" value="C:plasma membrane"/>
    <property type="evidence" value="ECO:0007669"/>
    <property type="project" value="UniProtKB-SubCell"/>
</dbReference>
<dbReference type="PANTHER" id="PTHR30485:SF2">
    <property type="entry name" value="BLL0597 PROTEIN"/>
    <property type="match status" value="1"/>
</dbReference>
<evidence type="ECO:0000256" key="1">
    <source>
        <dbReference type="ARBA" id="ARBA00004651"/>
    </source>
</evidence>
<evidence type="ECO:0000313" key="9">
    <source>
        <dbReference type="Proteomes" id="UP000017837"/>
    </source>
</evidence>
<proteinExistence type="predicted"/>
<feature type="domain" description="Cytochrome b561 bacterial/Ni-hydrogenase" evidence="7">
    <location>
        <begin position="24"/>
        <end position="185"/>
    </location>
</feature>
<accession>V4P179</accession>
<feature type="transmembrane region" description="Helical" evidence="6">
    <location>
        <begin position="152"/>
        <end position="172"/>
    </location>
</feature>
<dbReference type="eggNOG" id="COG3658">
    <property type="taxonomic scope" value="Bacteria"/>
</dbReference>
<dbReference type="GO" id="GO:0020037">
    <property type="term" value="F:heme binding"/>
    <property type="evidence" value="ECO:0007669"/>
    <property type="project" value="TreeGrafter"/>
</dbReference>
<dbReference type="Pfam" id="PF01292">
    <property type="entry name" value="Ni_hydr_CYTB"/>
    <property type="match status" value="1"/>
</dbReference>
<evidence type="ECO:0000256" key="3">
    <source>
        <dbReference type="ARBA" id="ARBA00022692"/>
    </source>
</evidence>
<evidence type="ECO:0000256" key="5">
    <source>
        <dbReference type="ARBA" id="ARBA00023136"/>
    </source>
</evidence>
<dbReference type="STRING" id="1121022.GCA_000376105_04183"/>
<name>V4P179_9CAUL</name>
<dbReference type="InterPro" id="IPR051542">
    <property type="entry name" value="Hydrogenase_cytochrome"/>
</dbReference>
<keyword evidence="2" id="KW-1003">Cell membrane</keyword>